<dbReference type="PANTHER" id="PTHR43143">
    <property type="entry name" value="METALLOPHOSPHOESTERASE, CALCINEURIN SUPERFAMILY"/>
    <property type="match status" value="1"/>
</dbReference>
<dbReference type="Gene3D" id="3.60.21.10">
    <property type="match status" value="1"/>
</dbReference>
<reference evidence="1 2" key="1">
    <citation type="submission" date="2013-04" db="EMBL/GenBank/DDBJ databases">
        <title>Hyphomonas sp. T24B3 Genome Sequencing.</title>
        <authorList>
            <person name="Lai Q."/>
            <person name="Shao Z."/>
        </authorList>
    </citation>
    <scope>NUCLEOTIDE SEQUENCE [LARGE SCALE GENOMIC DNA]</scope>
    <source>
        <strain evidence="1 2">T24B3</strain>
    </source>
</reference>
<protein>
    <recommendedName>
        <fullName evidence="3">Calcineurin-like phosphoesterase domain-containing protein</fullName>
    </recommendedName>
</protein>
<evidence type="ECO:0000313" key="1">
    <source>
        <dbReference type="EMBL" id="RAN31365.1"/>
    </source>
</evidence>
<dbReference type="EMBL" id="AWFB01000056">
    <property type="protein sequence ID" value="RAN31365.1"/>
    <property type="molecule type" value="Genomic_DNA"/>
</dbReference>
<evidence type="ECO:0008006" key="3">
    <source>
        <dbReference type="Google" id="ProtNLM"/>
    </source>
</evidence>
<dbReference type="PROSITE" id="PS51257">
    <property type="entry name" value="PROKAR_LIPOPROTEIN"/>
    <property type="match status" value="1"/>
</dbReference>
<dbReference type="RefSeq" id="WP_206741040.1">
    <property type="nucleotide sequence ID" value="NZ_AWFA01000056.1"/>
</dbReference>
<dbReference type="InterPro" id="IPR029052">
    <property type="entry name" value="Metallo-depent_PP-like"/>
</dbReference>
<organism evidence="1 2">
    <name type="scientific">Hyphomonas pacifica</name>
    <dbReference type="NCBI Taxonomy" id="1280941"/>
    <lineage>
        <taxon>Bacteria</taxon>
        <taxon>Pseudomonadati</taxon>
        <taxon>Pseudomonadota</taxon>
        <taxon>Alphaproteobacteria</taxon>
        <taxon>Hyphomonadales</taxon>
        <taxon>Hyphomonadaceae</taxon>
        <taxon>Hyphomonas</taxon>
    </lineage>
</organism>
<keyword evidence="2" id="KW-1185">Reference proteome</keyword>
<sequence>MTFLLPRFPAAPATALAGLFALMAACTNQPAAESAQIAVVESESVRLVEPVTKPADPTDTYFTIAVLPDTQNYLDYTHQKAEGFPFEASEMFLEQMQYVADNLESAGGEIAFVSSLGDVWQHQTKAMDPEHAARGFKAVPNPIMDSHFAPTEKVKTVEMPKAHEGFSLIAGKTPFSVVPGNHDYDAMWTDSKFPPSAKGPADIDPTDLKTSLGVLHPGGLDNFRTVFGAETDFFKDKPWYVASHDGGADSAQIFEAGGYRFLHIGLQFDPPNASLEWAADVIAQYKGLPTIISTHDYMTKEGERLPNPIVDGHAVDPLNNSPEMVWEKLISQQDQIFLVLCGHEHGQAWRVDENAHGHKVWQVLADYQDRGQTAIQAGVKSAWPVGIGDGWMRLMSFDFGAEVPILTVDTYSTYYRKDSRDTAEYATWYKAAEKPHLSDEAFHDEDDYTLTLEDFRVRFDETGRVKN</sequence>
<evidence type="ECO:0000313" key="2">
    <source>
        <dbReference type="Proteomes" id="UP000249123"/>
    </source>
</evidence>
<proteinExistence type="predicted"/>
<dbReference type="Proteomes" id="UP000249123">
    <property type="component" value="Unassembled WGS sequence"/>
</dbReference>
<name>A0A062TUC8_9PROT</name>
<dbReference type="eggNOG" id="COG1409">
    <property type="taxonomic scope" value="Bacteria"/>
</dbReference>
<accession>A0A062TUC8</accession>
<gene>
    <name evidence="1" type="ORF">HY3_04555</name>
</gene>
<dbReference type="AlphaFoldDB" id="A0A062TUC8"/>
<dbReference type="PANTHER" id="PTHR43143:SF5">
    <property type="entry name" value="SECRETED PROTEIN"/>
    <property type="match status" value="1"/>
</dbReference>
<dbReference type="InterPro" id="IPR051918">
    <property type="entry name" value="STPP_CPPED1"/>
</dbReference>
<dbReference type="STRING" id="1280941.HY2_04855"/>
<dbReference type="SUPFAM" id="SSF56300">
    <property type="entry name" value="Metallo-dependent phosphatases"/>
    <property type="match status" value="1"/>
</dbReference>
<comment type="caution">
    <text evidence="1">The sequence shown here is derived from an EMBL/GenBank/DDBJ whole genome shotgun (WGS) entry which is preliminary data.</text>
</comment>